<protein>
    <submittedName>
        <fullName evidence="4">Uncharacterized protein</fullName>
    </submittedName>
</protein>
<evidence type="ECO:0000256" key="2">
    <source>
        <dbReference type="SAM" id="MobiDB-lite"/>
    </source>
</evidence>
<dbReference type="KEGG" id="fcy:FRACYDRAFT_265185"/>
<feature type="region of interest" description="Disordered" evidence="2">
    <location>
        <begin position="49"/>
        <end position="76"/>
    </location>
</feature>
<evidence type="ECO:0000313" key="5">
    <source>
        <dbReference type="Proteomes" id="UP000095751"/>
    </source>
</evidence>
<keyword evidence="5" id="KW-1185">Reference proteome</keyword>
<dbReference type="EMBL" id="KV784392">
    <property type="protein sequence ID" value="OEU07050.1"/>
    <property type="molecule type" value="Genomic_DNA"/>
</dbReference>
<keyword evidence="1" id="KW-0175">Coiled coil</keyword>
<dbReference type="Proteomes" id="UP000095751">
    <property type="component" value="Unassembled WGS sequence"/>
</dbReference>
<dbReference type="AlphaFoldDB" id="A0A1E7EM99"/>
<evidence type="ECO:0000256" key="1">
    <source>
        <dbReference type="SAM" id="Coils"/>
    </source>
</evidence>
<accession>A0A1E7EM99</accession>
<reference evidence="4 5" key="1">
    <citation type="submission" date="2016-09" db="EMBL/GenBank/DDBJ databases">
        <title>Extensive genetic diversity and differential bi-allelic expression allows diatom success in the polar Southern Ocean.</title>
        <authorList>
            <consortium name="DOE Joint Genome Institute"/>
            <person name="Mock T."/>
            <person name="Otillar R.P."/>
            <person name="Strauss J."/>
            <person name="Dupont C."/>
            <person name="Frickenhaus S."/>
            <person name="Maumus F."/>
            <person name="Mcmullan M."/>
            <person name="Sanges R."/>
            <person name="Schmutz J."/>
            <person name="Toseland A."/>
            <person name="Valas R."/>
            <person name="Veluchamy A."/>
            <person name="Ward B.J."/>
            <person name="Allen A."/>
            <person name="Barry K."/>
            <person name="Falciatore A."/>
            <person name="Ferrante M."/>
            <person name="Fortunato A.E."/>
            <person name="Gloeckner G."/>
            <person name="Gruber A."/>
            <person name="Hipkin R."/>
            <person name="Janech M."/>
            <person name="Kroth P."/>
            <person name="Leese F."/>
            <person name="Lindquist E."/>
            <person name="Lyon B.R."/>
            <person name="Martin J."/>
            <person name="Mayer C."/>
            <person name="Parker M."/>
            <person name="Quesneville H."/>
            <person name="Raymond J."/>
            <person name="Uhlig C."/>
            <person name="Valentin K.U."/>
            <person name="Worden A.Z."/>
            <person name="Armbrust E.V."/>
            <person name="Bowler C."/>
            <person name="Green B."/>
            <person name="Moulton V."/>
            <person name="Van Oosterhout C."/>
            <person name="Grigoriev I."/>
        </authorList>
    </citation>
    <scope>NUCLEOTIDE SEQUENCE [LARGE SCALE GENOMIC DNA]</scope>
    <source>
        <strain evidence="4 5">CCMP1102</strain>
    </source>
</reference>
<gene>
    <name evidence="4" type="ORF">FRACYDRAFT_265185</name>
</gene>
<dbReference type="InParanoid" id="A0A1E7EM99"/>
<organism evidence="4 5">
    <name type="scientific">Fragilariopsis cylindrus CCMP1102</name>
    <dbReference type="NCBI Taxonomy" id="635003"/>
    <lineage>
        <taxon>Eukaryota</taxon>
        <taxon>Sar</taxon>
        <taxon>Stramenopiles</taxon>
        <taxon>Ochrophyta</taxon>
        <taxon>Bacillariophyta</taxon>
        <taxon>Bacillariophyceae</taxon>
        <taxon>Bacillariophycidae</taxon>
        <taxon>Bacillariales</taxon>
        <taxon>Bacillariaceae</taxon>
        <taxon>Fragilariopsis</taxon>
    </lineage>
</organism>
<feature type="coiled-coil region" evidence="1">
    <location>
        <begin position="22"/>
        <end position="49"/>
    </location>
</feature>
<keyword evidence="3" id="KW-0732">Signal</keyword>
<evidence type="ECO:0000256" key="3">
    <source>
        <dbReference type="SAM" id="SignalP"/>
    </source>
</evidence>
<feature type="signal peptide" evidence="3">
    <location>
        <begin position="1"/>
        <end position="19"/>
    </location>
</feature>
<sequence>MSIIFIIVVMVSIMGTALLTREITYQQQINDLEMELNILKRKNKAVITKNKKDSSTIPNTPLTPPPPQQQQQTKNNQQEEIKIEFLPYQNLQRGAPPDFFSAAWWQNKERFLKLDIDKYIQIVEDDAMKPVLKVGNGIKDCRMPKDWLDFCVEHLSKWWKIDKRNYTMYYAVGKLQIYIQTSLRSMSSSSTSAATSSQLTSTSISTGEMSSTLAIIPVGVNTNDDISRQVWVMGLAATITSLLKHGVGRVVVVGYYKYDPILTRKAFRYILRHHPEYQQYQYELKNNNKSSGATTRSANDMIDYFVPELNYDTNSSIHEPFSVKYGETELAYVHTNDVKTTAVATNIPKGALKGLKTALTGNTTSDDIIAWLGSDNHDKYKYIYLTEADQILNTRLDALTGPAYKKELDDGRIIVPHRLQPIPHALDLDGIALPPPGPNDKRSIKKNVIDGLSETEEFVHDLDIQTDRCCDTNQHLSSRKKYGMTHFWWMHGFGRENTFDYLKEYDFMRLIQGTGIVLLAATEHSRKCHPIINERNSCPNHVVRSS</sequence>
<name>A0A1E7EM99_9STRA</name>
<feature type="chain" id="PRO_5009191994" evidence="3">
    <location>
        <begin position="20"/>
        <end position="546"/>
    </location>
</feature>
<evidence type="ECO:0000313" key="4">
    <source>
        <dbReference type="EMBL" id="OEU07050.1"/>
    </source>
</evidence>
<dbReference type="OrthoDB" id="48161at2759"/>
<proteinExistence type="predicted"/>